<organism evidence="1">
    <name type="scientific">Physcomitrium patens</name>
    <name type="common">Spreading-leaved earth moss</name>
    <name type="synonym">Physcomitrella patens</name>
    <dbReference type="NCBI Taxonomy" id="3218"/>
    <lineage>
        <taxon>Eukaryota</taxon>
        <taxon>Viridiplantae</taxon>
        <taxon>Streptophyta</taxon>
        <taxon>Embryophyta</taxon>
        <taxon>Bryophyta</taxon>
        <taxon>Bryophytina</taxon>
        <taxon>Bryopsida</taxon>
        <taxon>Funariidae</taxon>
        <taxon>Funariales</taxon>
        <taxon>Funariaceae</taxon>
        <taxon>Physcomitrium</taxon>
    </lineage>
</organism>
<evidence type="ECO:0000313" key="2">
    <source>
        <dbReference type="EnsemblPlants" id="PAC:32951427.CDS.1"/>
    </source>
</evidence>
<keyword evidence="3" id="KW-1185">Reference proteome</keyword>
<accession>A0A2K1IB75</accession>
<protein>
    <submittedName>
        <fullName evidence="1 2">Uncharacterized protein</fullName>
    </submittedName>
</protein>
<evidence type="ECO:0000313" key="1">
    <source>
        <dbReference type="EMBL" id="PNR26507.1"/>
    </source>
</evidence>
<dbReference type="Proteomes" id="UP000006727">
    <property type="component" value="Chromosome 27"/>
</dbReference>
<reference evidence="1 3" key="2">
    <citation type="journal article" date="2018" name="Plant J.">
        <title>The Physcomitrella patens chromosome-scale assembly reveals moss genome structure and evolution.</title>
        <authorList>
            <person name="Lang D."/>
            <person name="Ullrich K.K."/>
            <person name="Murat F."/>
            <person name="Fuchs J."/>
            <person name="Jenkins J."/>
            <person name="Haas F.B."/>
            <person name="Piednoel M."/>
            <person name="Gundlach H."/>
            <person name="Van Bel M."/>
            <person name="Meyberg R."/>
            <person name="Vives C."/>
            <person name="Morata J."/>
            <person name="Symeonidi A."/>
            <person name="Hiss M."/>
            <person name="Muchero W."/>
            <person name="Kamisugi Y."/>
            <person name="Saleh O."/>
            <person name="Blanc G."/>
            <person name="Decker E.L."/>
            <person name="van Gessel N."/>
            <person name="Grimwood J."/>
            <person name="Hayes R.D."/>
            <person name="Graham S.W."/>
            <person name="Gunter L.E."/>
            <person name="McDaniel S.F."/>
            <person name="Hoernstein S.N.W."/>
            <person name="Larsson A."/>
            <person name="Li F.W."/>
            <person name="Perroud P.F."/>
            <person name="Phillips J."/>
            <person name="Ranjan P."/>
            <person name="Rokshar D.S."/>
            <person name="Rothfels C.J."/>
            <person name="Schneider L."/>
            <person name="Shu S."/>
            <person name="Stevenson D.W."/>
            <person name="Thummler F."/>
            <person name="Tillich M."/>
            <person name="Villarreal Aguilar J.C."/>
            <person name="Widiez T."/>
            <person name="Wong G.K."/>
            <person name="Wymore A."/>
            <person name="Zhang Y."/>
            <person name="Zimmer A.D."/>
            <person name="Quatrano R.S."/>
            <person name="Mayer K.F.X."/>
            <person name="Goodstein D."/>
            <person name="Casacuberta J.M."/>
            <person name="Vandepoele K."/>
            <person name="Reski R."/>
            <person name="Cuming A.C."/>
            <person name="Tuskan G.A."/>
            <person name="Maumus F."/>
            <person name="Salse J."/>
            <person name="Schmutz J."/>
            <person name="Rensing S.A."/>
        </authorList>
    </citation>
    <scope>NUCLEOTIDE SEQUENCE [LARGE SCALE GENOMIC DNA]</scope>
    <source>
        <strain evidence="2 3">cv. Gransden 2004</strain>
    </source>
</reference>
<evidence type="ECO:0000313" key="3">
    <source>
        <dbReference type="Proteomes" id="UP000006727"/>
    </source>
</evidence>
<reference evidence="2" key="3">
    <citation type="submission" date="2020-12" db="UniProtKB">
        <authorList>
            <consortium name="EnsemblPlants"/>
        </authorList>
    </citation>
    <scope>IDENTIFICATION</scope>
</reference>
<dbReference type="Gramene" id="Pp3c27_8249V3.1">
    <property type="protein sequence ID" value="PAC:32951427.CDS.1"/>
    <property type="gene ID" value="Pp3c27_8249"/>
</dbReference>
<proteinExistence type="predicted"/>
<sequence length="110" mass="12590">MGTFLLLMAYRPSMNWCCPLLAFPCNSPTSLIFLGLESLELFRCLSRLVQVAVATSSWTEIRGCLFRILIDRSCVDCLAAFVFLWLQLLKIVVAKRFRHLIHPDSTLTYC</sequence>
<name>A0A2K1IB75_PHYPA</name>
<dbReference type="EnsemblPlants" id="Pp3c27_8249V3.1">
    <property type="protein sequence ID" value="PAC:32951427.CDS.1"/>
    <property type="gene ID" value="Pp3c27_8249"/>
</dbReference>
<reference evidence="1 3" key="1">
    <citation type="journal article" date="2008" name="Science">
        <title>The Physcomitrella genome reveals evolutionary insights into the conquest of land by plants.</title>
        <authorList>
            <person name="Rensing S."/>
            <person name="Lang D."/>
            <person name="Zimmer A."/>
            <person name="Terry A."/>
            <person name="Salamov A."/>
            <person name="Shapiro H."/>
            <person name="Nishiyama T."/>
            <person name="Perroud P.-F."/>
            <person name="Lindquist E."/>
            <person name="Kamisugi Y."/>
            <person name="Tanahashi T."/>
            <person name="Sakakibara K."/>
            <person name="Fujita T."/>
            <person name="Oishi K."/>
            <person name="Shin-I T."/>
            <person name="Kuroki Y."/>
            <person name="Toyoda A."/>
            <person name="Suzuki Y."/>
            <person name="Hashimoto A."/>
            <person name="Yamaguchi K."/>
            <person name="Sugano A."/>
            <person name="Kohara Y."/>
            <person name="Fujiyama A."/>
            <person name="Anterola A."/>
            <person name="Aoki S."/>
            <person name="Ashton N."/>
            <person name="Barbazuk W.B."/>
            <person name="Barker E."/>
            <person name="Bennetzen J."/>
            <person name="Bezanilla M."/>
            <person name="Blankenship R."/>
            <person name="Cho S.H."/>
            <person name="Dutcher S."/>
            <person name="Estelle M."/>
            <person name="Fawcett J.A."/>
            <person name="Gundlach H."/>
            <person name="Hanada K."/>
            <person name="Heyl A."/>
            <person name="Hicks K.A."/>
            <person name="Hugh J."/>
            <person name="Lohr M."/>
            <person name="Mayer K."/>
            <person name="Melkozernov A."/>
            <person name="Murata T."/>
            <person name="Nelson D."/>
            <person name="Pils B."/>
            <person name="Prigge M."/>
            <person name="Reiss B."/>
            <person name="Renner T."/>
            <person name="Rombauts S."/>
            <person name="Rushton P."/>
            <person name="Sanderfoot A."/>
            <person name="Schween G."/>
            <person name="Shiu S.-H."/>
            <person name="Stueber K."/>
            <person name="Theodoulou F.L."/>
            <person name="Tu H."/>
            <person name="Van de Peer Y."/>
            <person name="Verrier P.J."/>
            <person name="Waters E."/>
            <person name="Wood A."/>
            <person name="Yang L."/>
            <person name="Cove D."/>
            <person name="Cuming A."/>
            <person name="Hasebe M."/>
            <person name="Lucas S."/>
            <person name="Mishler D.B."/>
            <person name="Reski R."/>
            <person name="Grigoriev I."/>
            <person name="Quatrano R.S."/>
            <person name="Boore J.L."/>
        </authorList>
    </citation>
    <scope>NUCLEOTIDE SEQUENCE [LARGE SCALE GENOMIC DNA]</scope>
    <source>
        <strain evidence="2 3">cv. Gransden 2004</strain>
    </source>
</reference>
<gene>
    <name evidence="1" type="ORF">PHYPA_031082</name>
</gene>
<dbReference type="EMBL" id="ABEU02000027">
    <property type="protein sequence ID" value="PNR26507.1"/>
    <property type="molecule type" value="Genomic_DNA"/>
</dbReference>
<dbReference type="AlphaFoldDB" id="A0A2K1IB75"/>
<dbReference type="InParanoid" id="A0A2K1IB75"/>